<protein>
    <submittedName>
        <fullName evidence="1">Uncharacterized protein</fullName>
    </submittedName>
</protein>
<dbReference type="EMBL" id="FPAA01000013">
    <property type="protein sequence ID" value="SFS95515.1"/>
    <property type="molecule type" value="Genomic_DNA"/>
</dbReference>
<organism evidence="1 2">
    <name type="scientific">Marininema halotolerans</name>
    <dbReference type="NCBI Taxonomy" id="1155944"/>
    <lineage>
        <taxon>Bacteria</taxon>
        <taxon>Bacillati</taxon>
        <taxon>Bacillota</taxon>
        <taxon>Bacilli</taxon>
        <taxon>Bacillales</taxon>
        <taxon>Thermoactinomycetaceae</taxon>
        <taxon>Marininema</taxon>
    </lineage>
</organism>
<evidence type="ECO:0000313" key="1">
    <source>
        <dbReference type="EMBL" id="SFS95515.1"/>
    </source>
</evidence>
<gene>
    <name evidence="1" type="ORF">SAMN05444972_1133</name>
</gene>
<dbReference type="AlphaFoldDB" id="A0A1I6U254"/>
<dbReference type="Pfam" id="PF07485">
    <property type="entry name" value="DUF1529"/>
    <property type="match status" value="2"/>
</dbReference>
<sequence>MLALHLISWGEMTLRNGQQAFEFLCKRFGQIIGGAGFGVFNGFCDAGVQRKIPVRVLGRSATGAGQVTGSFFNFGSFDRQGRALNLGQIAVLPEEVNPLIKILQSKGVLIASINDSFLSTTPTMLDVGVVQIENPLIFARHIADAFQTLSIETIPITQKKSALCDRYANLIGATSFGIINGFCVAGRFRNIPVEILGRSANGGNEVTSSFFDAGPIDNQGRSLNIGQIAVLPQEVDPFIQILKSVNIPVSTVDTPFIFAKPLIRLVRVEAVENPLVFARKIGIAFKRLLG</sequence>
<evidence type="ECO:0000313" key="2">
    <source>
        <dbReference type="Proteomes" id="UP000198660"/>
    </source>
</evidence>
<dbReference type="Proteomes" id="UP000198660">
    <property type="component" value="Unassembled WGS sequence"/>
</dbReference>
<reference evidence="2" key="1">
    <citation type="submission" date="2016-10" db="EMBL/GenBank/DDBJ databases">
        <authorList>
            <person name="Varghese N."/>
            <person name="Submissions S."/>
        </authorList>
    </citation>
    <scope>NUCLEOTIDE SEQUENCE [LARGE SCALE GENOMIC DNA]</scope>
    <source>
        <strain evidence="2">DSM 45789</strain>
    </source>
</reference>
<dbReference type="OrthoDB" id="4687120at2"/>
<keyword evidence="2" id="KW-1185">Reference proteome</keyword>
<proteinExistence type="predicted"/>
<dbReference type="InterPro" id="IPR011094">
    <property type="entry name" value="Uncharacterised_LppY/LpqO"/>
</dbReference>
<name>A0A1I6U254_9BACL</name>
<accession>A0A1I6U254</accession>